<dbReference type="CDD" id="cd08948">
    <property type="entry name" value="5beta-POR_like_SDR_a"/>
    <property type="match status" value="1"/>
</dbReference>
<sequence>MVKLKSKVAFVTGCNGISGNAIVEHLIRTPKTEWSEIIITSRRPLAAYWQDPRIEFIALDYLSPVSELIEQTKDVCKDVTHAFFTSYVHVDDFKVLKEKNVPLFTNFLDSLDAVAPNLENVCLQTGGKHYGVHLGPVKCPVEETMPRYDDKGENFYYIQEDHMFALQKKRIWSYNIIRPHGIIGFTPHSNGMSEAITMALYFLICREMGEPATFPGNKTFYNTVDDQSYAPGIAGMSVWASTSPQCKNEDFVHVNGDVIMWRYFWPAIGSYFGLEIPEPVFTATGESGTHMENNFSMIDWAKDKKPYWESVCKKYGGNPEAFDWGTWGFFDWSIGKTWPTLGTNNKARKYGWTRVDDTHESWLETFKSFELAGILPKSSAIRAESQKKKLAGANGSHQTNGH</sequence>
<dbReference type="Pfam" id="PF22917">
    <property type="entry name" value="PRISE"/>
    <property type="match status" value="1"/>
</dbReference>
<dbReference type="EMBL" id="JAFJYH010000007">
    <property type="protein sequence ID" value="KAG4425875.1"/>
    <property type="molecule type" value="Genomic_DNA"/>
</dbReference>
<evidence type="ECO:0000313" key="2">
    <source>
        <dbReference type="EMBL" id="KAG4425875.1"/>
    </source>
</evidence>
<dbReference type="SUPFAM" id="SSF51735">
    <property type="entry name" value="NAD(P)-binding Rossmann-fold domains"/>
    <property type="match status" value="1"/>
</dbReference>
<feature type="domain" description="PRISE-like Rossmann-fold" evidence="1">
    <location>
        <begin position="9"/>
        <end position="317"/>
    </location>
</feature>
<dbReference type="PANTHER" id="PTHR32487">
    <property type="entry name" value="3-OXO-DELTA(4,5)-STEROID 5-BETA-REDUCTASE"/>
    <property type="match status" value="1"/>
</dbReference>
<evidence type="ECO:0000313" key="3">
    <source>
        <dbReference type="Proteomes" id="UP000664132"/>
    </source>
</evidence>
<gene>
    <name evidence="2" type="ORF">IFR04_001082</name>
</gene>
<keyword evidence="3" id="KW-1185">Reference proteome</keyword>
<dbReference type="OrthoDB" id="1731983at2759"/>
<dbReference type="InterPro" id="IPR055222">
    <property type="entry name" value="PRISE-like_Rossmann-fold"/>
</dbReference>
<organism evidence="2 3">
    <name type="scientific">Cadophora malorum</name>
    <dbReference type="NCBI Taxonomy" id="108018"/>
    <lineage>
        <taxon>Eukaryota</taxon>
        <taxon>Fungi</taxon>
        <taxon>Dikarya</taxon>
        <taxon>Ascomycota</taxon>
        <taxon>Pezizomycotina</taxon>
        <taxon>Leotiomycetes</taxon>
        <taxon>Helotiales</taxon>
        <taxon>Ploettnerulaceae</taxon>
        <taxon>Cadophora</taxon>
    </lineage>
</organism>
<dbReference type="InterPro" id="IPR036291">
    <property type="entry name" value="NAD(P)-bd_dom_sf"/>
</dbReference>
<accession>A0A8H7WJB5</accession>
<evidence type="ECO:0000259" key="1">
    <source>
        <dbReference type="Pfam" id="PF22917"/>
    </source>
</evidence>
<dbReference type="PANTHER" id="PTHR32487:SF0">
    <property type="entry name" value="3-OXO-DELTA(4,5)-STEROID 5-BETA-REDUCTASE"/>
    <property type="match status" value="1"/>
</dbReference>
<protein>
    <recommendedName>
        <fullName evidence="1">PRISE-like Rossmann-fold domain-containing protein</fullName>
    </recommendedName>
</protein>
<reference evidence="2" key="1">
    <citation type="submission" date="2021-02" db="EMBL/GenBank/DDBJ databases">
        <title>Genome sequence Cadophora malorum strain M34.</title>
        <authorList>
            <person name="Stefanovic E."/>
            <person name="Vu D."/>
            <person name="Scully C."/>
            <person name="Dijksterhuis J."/>
            <person name="Roader J."/>
            <person name="Houbraken J."/>
        </authorList>
    </citation>
    <scope>NUCLEOTIDE SEQUENCE</scope>
    <source>
        <strain evidence="2">M34</strain>
    </source>
</reference>
<proteinExistence type="predicted"/>
<dbReference type="Gene3D" id="3.40.50.720">
    <property type="entry name" value="NAD(P)-binding Rossmann-like Domain"/>
    <property type="match status" value="1"/>
</dbReference>
<dbReference type="Proteomes" id="UP000664132">
    <property type="component" value="Unassembled WGS sequence"/>
</dbReference>
<comment type="caution">
    <text evidence="2">The sequence shown here is derived from an EMBL/GenBank/DDBJ whole genome shotgun (WGS) entry which is preliminary data.</text>
</comment>
<dbReference type="AlphaFoldDB" id="A0A8H7WJB5"/>
<name>A0A8H7WJB5_9HELO</name>